<accession>A0ABD0WU71</accession>
<dbReference type="EMBL" id="JAGEUA010000004">
    <property type="protein sequence ID" value="KAL0984016.1"/>
    <property type="molecule type" value="Genomic_DNA"/>
</dbReference>
<keyword evidence="2" id="KW-1017">Isopeptide bond</keyword>
<name>A0ABD0WU71_UMBPY</name>
<keyword evidence="5" id="KW-0863">Zinc-finger</keyword>
<keyword evidence="13" id="KW-1185">Reference proteome</keyword>
<evidence type="ECO:0000313" key="12">
    <source>
        <dbReference type="EMBL" id="KAL0984016.1"/>
    </source>
</evidence>
<dbReference type="GO" id="GO:0008270">
    <property type="term" value="F:zinc ion binding"/>
    <property type="evidence" value="ECO:0007669"/>
    <property type="project" value="UniProtKB-KW"/>
</dbReference>
<evidence type="ECO:0000256" key="6">
    <source>
        <dbReference type="ARBA" id="ARBA00022833"/>
    </source>
</evidence>
<evidence type="ECO:0000256" key="4">
    <source>
        <dbReference type="ARBA" id="ARBA00022723"/>
    </source>
</evidence>
<dbReference type="PANTHER" id="PTHR14955">
    <property type="entry name" value="RETINOIC ACID INDUCED 1/TRANSCRIPTION FACTOR 20"/>
    <property type="match status" value="1"/>
</dbReference>
<evidence type="ECO:0000256" key="1">
    <source>
        <dbReference type="ARBA" id="ARBA00004123"/>
    </source>
</evidence>
<dbReference type="AlphaFoldDB" id="A0ABD0WU71"/>
<organism evidence="12 13">
    <name type="scientific">Umbra pygmaea</name>
    <name type="common">Eastern mudminnow</name>
    <dbReference type="NCBI Taxonomy" id="75934"/>
    <lineage>
        <taxon>Eukaryota</taxon>
        <taxon>Metazoa</taxon>
        <taxon>Chordata</taxon>
        <taxon>Craniata</taxon>
        <taxon>Vertebrata</taxon>
        <taxon>Euteleostomi</taxon>
        <taxon>Actinopterygii</taxon>
        <taxon>Neopterygii</taxon>
        <taxon>Teleostei</taxon>
        <taxon>Protacanthopterygii</taxon>
        <taxon>Esociformes</taxon>
        <taxon>Umbridae</taxon>
        <taxon>Umbra</taxon>
    </lineage>
</organism>
<dbReference type="Proteomes" id="UP001557470">
    <property type="component" value="Unassembled WGS sequence"/>
</dbReference>
<dbReference type="Gene3D" id="3.30.40.10">
    <property type="entry name" value="Zinc/RING finger domain, C3HC4 (zinc finger)"/>
    <property type="match status" value="1"/>
</dbReference>
<protein>
    <recommendedName>
        <fullName evidence="11">PHD-type domain-containing protein</fullName>
    </recommendedName>
</protein>
<reference evidence="12 13" key="1">
    <citation type="submission" date="2024-06" db="EMBL/GenBank/DDBJ databases">
        <authorList>
            <person name="Pan Q."/>
            <person name="Wen M."/>
            <person name="Jouanno E."/>
            <person name="Zahm M."/>
            <person name="Klopp C."/>
            <person name="Cabau C."/>
            <person name="Louis A."/>
            <person name="Berthelot C."/>
            <person name="Parey E."/>
            <person name="Roest Crollius H."/>
            <person name="Montfort J."/>
            <person name="Robinson-Rechavi M."/>
            <person name="Bouchez O."/>
            <person name="Lampietro C."/>
            <person name="Lopez Roques C."/>
            <person name="Donnadieu C."/>
            <person name="Postlethwait J."/>
            <person name="Bobe J."/>
            <person name="Verreycken H."/>
            <person name="Guiguen Y."/>
        </authorList>
    </citation>
    <scope>NUCLEOTIDE SEQUENCE [LARGE SCALE GENOMIC DNA]</scope>
    <source>
        <strain evidence="12">Up_M1</strain>
        <tissue evidence="12">Testis</tissue>
    </source>
</reference>
<dbReference type="InterPro" id="IPR034732">
    <property type="entry name" value="EPHD"/>
</dbReference>
<proteinExistence type="predicted"/>
<evidence type="ECO:0000256" key="5">
    <source>
        <dbReference type="ARBA" id="ARBA00022771"/>
    </source>
</evidence>
<dbReference type="InterPro" id="IPR052440">
    <property type="entry name" value="Trans_Reg/Chrom_Remod"/>
</dbReference>
<dbReference type="FunFam" id="3.30.40.10:FF:000116">
    <property type="entry name" value="Transcription factor 20 (AR1)"/>
    <property type="match status" value="1"/>
</dbReference>
<evidence type="ECO:0000259" key="11">
    <source>
        <dbReference type="PROSITE" id="PS51805"/>
    </source>
</evidence>
<evidence type="ECO:0000256" key="2">
    <source>
        <dbReference type="ARBA" id="ARBA00022499"/>
    </source>
</evidence>
<dbReference type="GO" id="GO:0005634">
    <property type="term" value="C:nucleus"/>
    <property type="evidence" value="ECO:0007669"/>
    <property type="project" value="UniProtKB-SubCell"/>
</dbReference>
<dbReference type="InterPro" id="IPR013083">
    <property type="entry name" value="Znf_RING/FYVE/PHD"/>
</dbReference>
<evidence type="ECO:0000256" key="9">
    <source>
        <dbReference type="ARBA" id="ARBA00023242"/>
    </source>
</evidence>
<sequence length="550" mass="60230">MFERKKLPPRSGRGTRLEAIVMNINPNWYKVSIKKPRAPKTQAQPLTKPKTQTQSSTSKAAVIPNKPTSFLGKKRVLNKTASSSEGETTVKTAKRKAATLTKPCIDSYIDGITVDCFRETTSDSEHASFSKYPDNSASPKTSILPFPAAMYSEKQYEYRESSSEVDVVGSSTPSKVSDKSPGKQKAKNKGSKAASHTTKPTKAPASKKKRKKPRPCQSSMFSPKEPEIRLRYVSYKEEKKDVRGDTFSPFIHVERKPCATSTAKCTVINYPEEAKPNHKKGVGQHQTGGCGSFVTGAVPSTSCLQLGRISTQSKYHSPLVCCLCGCSANAMDLGDLHGPYYPEGYRPSSKAPASSPGLTQEVGEEFSDSDSSCSARGRGRKCARPPGVPWPQKPGPRLNQEGLLGRWTSNGAPSDSPPAKRARTHARAEVGVPSGAAVEDWYSAPVVPLEQCEYWLHEDCGVWAAGVFLVKGRIYGLEEAVMVAQERMCSRCHKPGATLGCVLKGCQNKYHYRCCLQSECVLNEENFSMKCNKHKNKSFKCLPGSRRVDR</sequence>
<keyword evidence="6" id="KW-0862">Zinc</keyword>
<dbReference type="PROSITE" id="PS51805">
    <property type="entry name" value="EPHD"/>
    <property type="match status" value="1"/>
</dbReference>
<gene>
    <name evidence="12" type="ORF">UPYG_G00135930</name>
</gene>
<keyword evidence="9" id="KW-0539">Nucleus</keyword>
<feature type="compositionally biased region" description="Low complexity" evidence="10">
    <location>
        <begin position="47"/>
        <end position="59"/>
    </location>
</feature>
<keyword evidence="8" id="KW-0010">Activator</keyword>
<evidence type="ECO:0000256" key="8">
    <source>
        <dbReference type="ARBA" id="ARBA00023159"/>
    </source>
</evidence>
<feature type="region of interest" description="Disordered" evidence="10">
    <location>
        <begin position="162"/>
        <end position="223"/>
    </location>
</feature>
<keyword evidence="4" id="KW-0479">Metal-binding</keyword>
<feature type="domain" description="PHD-type" evidence="11">
    <location>
        <begin position="426"/>
        <end position="535"/>
    </location>
</feature>
<dbReference type="Pfam" id="PF13771">
    <property type="entry name" value="zf-HC5HC2H"/>
    <property type="match status" value="1"/>
</dbReference>
<evidence type="ECO:0000256" key="10">
    <source>
        <dbReference type="SAM" id="MobiDB-lite"/>
    </source>
</evidence>
<keyword evidence="7" id="KW-0832">Ubl conjugation</keyword>
<feature type="region of interest" description="Disordered" evidence="10">
    <location>
        <begin position="346"/>
        <end position="422"/>
    </location>
</feature>
<comment type="caution">
    <text evidence="12">The sequence shown here is derived from an EMBL/GenBank/DDBJ whole genome shotgun (WGS) entry which is preliminary data.</text>
</comment>
<evidence type="ECO:0000313" key="13">
    <source>
        <dbReference type="Proteomes" id="UP001557470"/>
    </source>
</evidence>
<feature type="region of interest" description="Disordered" evidence="10">
    <location>
        <begin position="34"/>
        <end position="65"/>
    </location>
</feature>
<evidence type="ECO:0000256" key="7">
    <source>
        <dbReference type="ARBA" id="ARBA00022843"/>
    </source>
</evidence>
<comment type="subcellular location">
    <subcellularLocation>
        <location evidence="1">Nucleus</location>
    </subcellularLocation>
</comment>
<dbReference type="PANTHER" id="PTHR14955:SF8">
    <property type="entry name" value="SI:CH211-165G14.1-RELATED"/>
    <property type="match status" value="1"/>
</dbReference>
<feature type="compositionally biased region" description="Basic residues" evidence="10">
    <location>
        <begin position="205"/>
        <end position="214"/>
    </location>
</feature>
<evidence type="ECO:0000256" key="3">
    <source>
        <dbReference type="ARBA" id="ARBA00022553"/>
    </source>
</evidence>
<keyword evidence="3" id="KW-0597">Phosphoprotein</keyword>